<accession>A0ABD6E7H3</accession>
<proteinExistence type="predicted"/>
<dbReference type="AlphaFoldDB" id="A0ABD6E7H3"/>
<comment type="caution">
    <text evidence="1">The sequence shown here is derived from an EMBL/GenBank/DDBJ whole genome shotgun (WGS) entry which is preliminary data.</text>
</comment>
<dbReference type="Proteomes" id="UP001608902">
    <property type="component" value="Unassembled WGS sequence"/>
</dbReference>
<gene>
    <name evidence="1" type="ORF">AB6A40_000833</name>
</gene>
<name>A0ABD6E7H3_9BILA</name>
<reference evidence="1 2" key="1">
    <citation type="submission" date="2024-08" db="EMBL/GenBank/DDBJ databases">
        <title>Gnathostoma spinigerum genome.</title>
        <authorList>
            <person name="Gonzalez-Bertolin B."/>
            <person name="Monzon S."/>
            <person name="Zaballos A."/>
            <person name="Jimenez P."/>
            <person name="Dekumyoy P."/>
            <person name="Varona S."/>
            <person name="Cuesta I."/>
            <person name="Sumanam S."/>
            <person name="Adisakwattana P."/>
            <person name="Gasser R.B."/>
            <person name="Hernandez-Gonzalez A."/>
            <person name="Young N.D."/>
            <person name="Perteguer M.J."/>
        </authorList>
    </citation>
    <scope>NUCLEOTIDE SEQUENCE [LARGE SCALE GENOMIC DNA]</scope>
    <source>
        <strain evidence="1">AL3</strain>
        <tissue evidence="1">Liver</tissue>
    </source>
</reference>
<dbReference type="EMBL" id="JBGFUD010000263">
    <property type="protein sequence ID" value="MFH4974124.1"/>
    <property type="molecule type" value="Genomic_DNA"/>
</dbReference>
<evidence type="ECO:0000313" key="1">
    <source>
        <dbReference type="EMBL" id="MFH4974124.1"/>
    </source>
</evidence>
<dbReference type="Pfam" id="PF24917">
    <property type="entry name" value="BLTP3A_B"/>
    <property type="match status" value="1"/>
</dbReference>
<keyword evidence="2" id="KW-1185">Reference proteome</keyword>
<protein>
    <submittedName>
        <fullName evidence="1">Uncharacterized protein</fullName>
    </submittedName>
</protein>
<evidence type="ECO:0000313" key="2">
    <source>
        <dbReference type="Proteomes" id="UP001608902"/>
    </source>
</evidence>
<organism evidence="1 2">
    <name type="scientific">Gnathostoma spinigerum</name>
    <dbReference type="NCBI Taxonomy" id="75299"/>
    <lineage>
        <taxon>Eukaryota</taxon>
        <taxon>Metazoa</taxon>
        <taxon>Ecdysozoa</taxon>
        <taxon>Nematoda</taxon>
        <taxon>Chromadorea</taxon>
        <taxon>Rhabditida</taxon>
        <taxon>Spirurina</taxon>
        <taxon>Gnathostomatomorpha</taxon>
        <taxon>Gnathostomatoidea</taxon>
        <taxon>Gnathostomatidae</taxon>
        <taxon>Gnathostoma</taxon>
    </lineage>
</organism>
<sequence>MSDRKSKASLPLDQPLFHLEFTSFYHPTSEHMPLPPNITHLLLGPFCLLLDERTIRWVLYVYEDISYALRKSDVNLEMDNIPQTNVRIDLIMPKVVVPLCDEWLDDRRLPRRLILSMSTVQASNCVALCNLDSSNSFHSLSSNMIDFIDGTRLPFDILSFRNFVIQLNQSAVLDLEQDCRRFWVNTSPIWVDTDSGEGTRALPVLGDVAFHIAIEITASQVNAAVQPLSTIRLAVDHFQFLQLSRFLTTISDFINQIDADRNFFSQQHSNGIIIPVVIMCLIDQVEVNFILARGSLISPYALHRGMTRSPSPVNQGWP</sequence>
<dbReference type="InterPro" id="IPR026728">
    <property type="entry name" value="BLTP3A/B"/>
</dbReference>
<dbReference type="PANTHER" id="PTHR22774:SF11">
    <property type="entry name" value="CHOREIN N-TERMINAL DOMAIN-CONTAINING PROTEIN"/>
    <property type="match status" value="1"/>
</dbReference>
<dbReference type="PANTHER" id="PTHR22774">
    <property type="entry name" value="CHOREIN N-TERMINAL DOMAIN-CONTAINING PROTEIN"/>
    <property type="match status" value="1"/>
</dbReference>